<feature type="domain" description="SpoVT-AbrB" evidence="8">
    <location>
        <begin position="77"/>
        <end position="120"/>
    </location>
</feature>
<keyword evidence="6 7" id="KW-0804">Transcription</keyword>
<keyword evidence="2 7" id="KW-0963">Cytoplasm</keyword>
<keyword evidence="5 7" id="KW-0238">DNA-binding</keyword>
<comment type="subunit">
    <text evidence="7">Forms oligomers.</text>
</comment>
<dbReference type="HAMAP" id="MF_01008">
    <property type="entry name" value="MraZ"/>
    <property type="match status" value="1"/>
</dbReference>
<evidence type="ECO:0000256" key="6">
    <source>
        <dbReference type="ARBA" id="ARBA00023163"/>
    </source>
</evidence>
<dbReference type="PROSITE" id="PS51740">
    <property type="entry name" value="SPOVT_ABRB"/>
    <property type="match status" value="2"/>
</dbReference>
<evidence type="ECO:0000256" key="3">
    <source>
        <dbReference type="ARBA" id="ARBA00022737"/>
    </source>
</evidence>
<protein>
    <recommendedName>
        <fullName evidence="1 7">Transcriptional regulator MraZ</fullName>
    </recommendedName>
</protein>
<reference evidence="9 10" key="1">
    <citation type="journal article" date="2016" name="Int. J. Syst. Evol. Microbiol.">
        <title>Chitinibacter fontanus sp. nov., isolated from a spring.</title>
        <authorList>
            <person name="Sheu S.Y."/>
            <person name="Li Y.S."/>
            <person name="Young C.C."/>
            <person name="Chen W.M."/>
        </authorList>
    </citation>
    <scope>NUCLEOTIDE SEQUENCE [LARGE SCALE GENOMIC DNA]</scope>
    <source>
        <strain evidence="9 10">STM-7</strain>
    </source>
</reference>
<gene>
    <name evidence="7 9" type="primary">mraZ</name>
    <name evidence="9" type="ORF">HZU75_06220</name>
</gene>
<dbReference type="GO" id="GO:2000143">
    <property type="term" value="P:negative regulation of DNA-templated transcription initiation"/>
    <property type="evidence" value="ECO:0007669"/>
    <property type="project" value="TreeGrafter"/>
</dbReference>
<dbReference type="PANTHER" id="PTHR34701">
    <property type="entry name" value="TRANSCRIPTIONAL REGULATOR MRAZ"/>
    <property type="match status" value="1"/>
</dbReference>
<dbReference type="InterPro" id="IPR035642">
    <property type="entry name" value="MraZ_N"/>
</dbReference>
<organism evidence="9 10">
    <name type="scientific">Chitinibacter fontanus</name>
    <dbReference type="NCBI Taxonomy" id="1737446"/>
    <lineage>
        <taxon>Bacteria</taxon>
        <taxon>Pseudomonadati</taxon>
        <taxon>Pseudomonadota</taxon>
        <taxon>Betaproteobacteria</taxon>
        <taxon>Neisseriales</taxon>
        <taxon>Chitinibacteraceae</taxon>
        <taxon>Chitinibacter</taxon>
    </lineage>
</organism>
<feature type="domain" description="SpoVT-AbrB" evidence="8">
    <location>
        <begin position="5"/>
        <end position="51"/>
    </location>
</feature>
<keyword evidence="10" id="KW-1185">Reference proteome</keyword>
<dbReference type="GO" id="GO:0003700">
    <property type="term" value="F:DNA-binding transcription factor activity"/>
    <property type="evidence" value="ECO:0007669"/>
    <property type="project" value="UniProtKB-UniRule"/>
</dbReference>
<dbReference type="CDD" id="cd16320">
    <property type="entry name" value="MraZ_N"/>
    <property type="match status" value="1"/>
</dbReference>
<name>A0A7D5VCJ8_9NEIS</name>
<evidence type="ECO:0000256" key="5">
    <source>
        <dbReference type="ARBA" id="ARBA00023125"/>
    </source>
</evidence>
<dbReference type="InterPro" id="IPR020603">
    <property type="entry name" value="MraZ_dom"/>
</dbReference>
<dbReference type="CDD" id="cd16321">
    <property type="entry name" value="MraZ_C"/>
    <property type="match status" value="1"/>
</dbReference>
<evidence type="ECO:0000313" key="10">
    <source>
        <dbReference type="Proteomes" id="UP000510822"/>
    </source>
</evidence>
<dbReference type="Gene3D" id="3.40.1550.20">
    <property type="entry name" value="Transcriptional regulator MraZ domain"/>
    <property type="match status" value="1"/>
</dbReference>
<dbReference type="InterPro" id="IPR037914">
    <property type="entry name" value="SpoVT-AbrB_sf"/>
</dbReference>
<dbReference type="PANTHER" id="PTHR34701:SF1">
    <property type="entry name" value="TRANSCRIPTIONAL REGULATOR MRAZ"/>
    <property type="match status" value="1"/>
</dbReference>
<dbReference type="InterPro" id="IPR003444">
    <property type="entry name" value="MraZ"/>
</dbReference>
<dbReference type="SUPFAM" id="SSF89447">
    <property type="entry name" value="AbrB/MazE/MraZ-like"/>
    <property type="match status" value="1"/>
</dbReference>
<dbReference type="NCBIfam" id="TIGR00242">
    <property type="entry name" value="division/cell wall cluster transcriptional repressor MraZ"/>
    <property type="match status" value="1"/>
</dbReference>
<evidence type="ECO:0000256" key="4">
    <source>
        <dbReference type="ARBA" id="ARBA00023015"/>
    </source>
</evidence>
<comment type="subcellular location">
    <subcellularLocation>
        <location evidence="7">Cytoplasm</location>
        <location evidence="7">Nucleoid</location>
    </subcellularLocation>
</comment>
<evidence type="ECO:0000256" key="7">
    <source>
        <dbReference type="HAMAP-Rule" id="MF_01008"/>
    </source>
</evidence>
<dbReference type="InterPro" id="IPR035644">
    <property type="entry name" value="MraZ_C"/>
</dbReference>
<dbReference type="InterPro" id="IPR007159">
    <property type="entry name" value="SpoVT-AbrB_dom"/>
</dbReference>
<dbReference type="GO" id="GO:0005737">
    <property type="term" value="C:cytoplasm"/>
    <property type="evidence" value="ECO:0007669"/>
    <property type="project" value="UniProtKB-UniRule"/>
</dbReference>
<sequence length="145" mass="15994">MFSGVSSLNLDSKGRLAIPAKHRDALLAQAQGKLIITADPAGCLLVYPEPAWLPIRDQLNQLTGPKMNIRRFIVGQAEEVEMDASGRVLIPPRLRQVAKLDKEVALVGMGNKFELWDDAKWSATTEAIMAMDPQELENNMEGILL</sequence>
<evidence type="ECO:0000313" key="9">
    <source>
        <dbReference type="EMBL" id="QLI83198.1"/>
    </source>
</evidence>
<evidence type="ECO:0000256" key="1">
    <source>
        <dbReference type="ARBA" id="ARBA00013860"/>
    </source>
</evidence>
<dbReference type="KEGG" id="cfon:HZU75_06220"/>
<dbReference type="EMBL" id="CP058952">
    <property type="protein sequence ID" value="QLI83198.1"/>
    <property type="molecule type" value="Genomic_DNA"/>
</dbReference>
<dbReference type="GO" id="GO:0009295">
    <property type="term" value="C:nucleoid"/>
    <property type="evidence" value="ECO:0007669"/>
    <property type="project" value="UniProtKB-SubCell"/>
</dbReference>
<keyword evidence="3" id="KW-0677">Repeat</keyword>
<dbReference type="Pfam" id="PF02381">
    <property type="entry name" value="MraZ"/>
    <property type="match status" value="2"/>
</dbReference>
<evidence type="ECO:0000259" key="8">
    <source>
        <dbReference type="PROSITE" id="PS51740"/>
    </source>
</evidence>
<dbReference type="Proteomes" id="UP000510822">
    <property type="component" value="Chromosome"/>
</dbReference>
<dbReference type="InterPro" id="IPR038619">
    <property type="entry name" value="MraZ_sf"/>
</dbReference>
<proteinExistence type="inferred from homology"/>
<keyword evidence="4 7" id="KW-0805">Transcription regulation</keyword>
<dbReference type="GO" id="GO:0000976">
    <property type="term" value="F:transcription cis-regulatory region binding"/>
    <property type="evidence" value="ECO:0007669"/>
    <property type="project" value="TreeGrafter"/>
</dbReference>
<comment type="similarity">
    <text evidence="7">Belongs to the MraZ family.</text>
</comment>
<evidence type="ECO:0000256" key="2">
    <source>
        <dbReference type="ARBA" id="ARBA00022490"/>
    </source>
</evidence>
<accession>A0A7D5VCJ8</accession>
<dbReference type="AlphaFoldDB" id="A0A7D5VCJ8"/>